<dbReference type="PANTHER" id="PTHR43071:SF1">
    <property type="entry name" value="2-AMINO-4-HYDROXY-6-HYDROXYMETHYLDIHYDROPTERIDINE PYROPHOSPHOKINASE"/>
    <property type="match status" value="1"/>
</dbReference>
<dbReference type="NCBIfam" id="TIGR01498">
    <property type="entry name" value="folK"/>
    <property type="match status" value="1"/>
</dbReference>
<sequence>MVRAYIALGSNQDNPREKIRTALQRMHEVDGITVRKVAPLYLTEPVGYEEQEWFYNTVAEIETALPPSELLAALQKIENHLGRVRTVRWGPRTIDLDIILYGDEKILEEDLQIPHPRFEERAFVLAPLKDLAPDMILPSGNKIGEALKRLTDKKFVCIDQKIW</sequence>
<dbReference type="GO" id="GO:0005524">
    <property type="term" value="F:ATP binding"/>
    <property type="evidence" value="ECO:0007669"/>
    <property type="project" value="UniProtKB-KW"/>
</dbReference>
<feature type="domain" description="7,8-dihydro-6-hydroxymethylpterin-pyrophosphokinase" evidence="9">
    <location>
        <begin position="88"/>
        <end position="99"/>
    </location>
</feature>
<comment type="catalytic activity">
    <reaction evidence="1">
        <text>6-hydroxymethyl-7,8-dihydropterin + ATP = (7,8-dihydropterin-6-yl)methyl diphosphate + AMP + H(+)</text>
        <dbReference type="Rhea" id="RHEA:11412"/>
        <dbReference type="ChEBI" id="CHEBI:15378"/>
        <dbReference type="ChEBI" id="CHEBI:30616"/>
        <dbReference type="ChEBI" id="CHEBI:44841"/>
        <dbReference type="ChEBI" id="CHEBI:72950"/>
        <dbReference type="ChEBI" id="CHEBI:456215"/>
        <dbReference type="EC" id="2.7.6.3"/>
    </reaction>
</comment>
<organism evidence="10 11">
    <name type="scientific">Thermincola ferriacetica</name>
    <dbReference type="NCBI Taxonomy" id="281456"/>
    <lineage>
        <taxon>Bacteria</taxon>
        <taxon>Bacillati</taxon>
        <taxon>Bacillota</taxon>
        <taxon>Clostridia</taxon>
        <taxon>Eubacteriales</taxon>
        <taxon>Thermincolaceae</taxon>
        <taxon>Thermincola</taxon>
    </lineage>
</organism>
<dbReference type="GO" id="GO:0003848">
    <property type="term" value="F:2-amino-4-hydroxy-6-hydroxymethyldihydropteridine diphosphokinase activity"/>
    <property type="evidence" value="ECO:0007669"/>
    <property type="project" value="UniProtKB-EC"/>
</dbReference>
<dbReference type="SUPFAM" id="SSF55083">
    <property type="entry name" value="6-hydroxymethyl-7,8-dihydropterin pyrophosphokinase, HPPK"/>
    <property type="match status" value="1"/>
</dbReference>
<keyword evidence="5" id="KW-0547">Nucleotide-binding</keyword>
<keyword evidence="7" id="KW-0067">ATP-binding</keyword>
<evidence type="ECO:0000256" key="1">
    <source>
        <dbReference type="ARBA" id="ARBA00000198"/>
    </source>
</evidence>
<dbReference type="InterPro" id="IPR000550">
    <property type="entry name" value="Hppk"/>
</dbReference>
<comment type="caution">
    <text evidence="10">The sequence shown here is derived from an EMBL/GenBank/DDBJ whole genome shotgun (WGS) entry which is preliminary data.</text>
</comment>
<dbReference type="EC" id="2.7.6.3" evidence="3"/>
<keyword evidence="11" id="KW-1185">Reference proteome</keyword>
<accession>A0A0L6VZX0</accession>
<dbReference type="PANTHER" id="PTHR43071">
    <property type="entry name" value="2-AMINO-4-HYDROXY-6-HYDROXYMETHYLDIHYDROPTERIDINE PYROPHOSPHOKINASE"/>
    <property type="match status" value="1"/>
</dbReference>
<gene>
    <name evidence="10" type="ORF">Tfer_2487</name>
</gene>
<evidence type="ECO:0000256" key="5">
    <source>
        <dbReference type="ARBA" id="ARBA00022741"/>
    </source>
</evidence>
<dbReference type="PATRIC" id="fig|281456.6.peg.2636"/>
<dbReference type="UniPathway" id="UPA00077">
    <property type="reaction ID" value="UER00155"/>
</dbReference>
<evidence type="ECO:0000256" key="3">
    <source>
        <dbReference type="ARBA" id="ARBA00013253"/>
    </source>
</evidence>
<proteinExistence type="predicted"/>
<evidence type="ECO:0000313" key="10">
    <source>
        <dbReference type="EMBL" id="KNZ68872.1"/>
    </source>
</evidence>
<dbReference type="Pfam" id="PF01288">
    <property type="entry name" value="HPPK"/>
    <property type="match status" value="1"/>
</dbReference>
<evidence type="ECO:0000256" key="6">
    <source>
        <dbReference type="ARBA" id="ARBA00022777"/>
    </source>
</evidence>
<dbReference type="Gene3D" id="3.30.70.560">
    <property type="entry name" value="7,8-Dihydro-6-hydroxymethylpterin-pyrophosphokinase HPPK"/>
    <property type="match status" value="1"/>
</dbReference>
<keyword evidence="6 10" id="KW-0418">Kinase</keyword>
<dbReference type="PROSITE" id="PS00794">
    <property type="entry name" value="HPPK"/>
    <property type="match status" value="1"/>
</dbReference>
<evidence type="ECO:0000256" key="8">
    <source>
        <dbReference type="ARBA" id="ARBA00022909"/>
    </source>
</evidence>
<evidence type="ECO:0000256" key="2">
    <source>
        <dbReference type="ARBA" id="ARBA00005051"/>
    </source>
</evidence>
<evidence type="ECO:0000256" key="7">
    <source>
        <dbReference type="ARBA" id="ARBA00022840"/>
    </source>
</evidence>
<evidence type="ECO:0000256" key="4">
    <source>
        <dbReference type="ARBA" id="ARBA00022679"/>
    </source>
</evidence>
<reference evidence="11" key="1">
    <citation type="submission" date="2015-07" db="EMBL/GenBank/DDBJ databases">
        <title>Complete Genome of Thermincola ferriacetica strain Z-0001T.</title>
        <authorList>
            <person name="Lusk B."/>
            <person name="Badalamenti J.P."/>
            <person name="Parameswaran P."/>
            <person name="Bond D.R."/>
            <person name="Torres C.I."/>
        </authorList>
    </citation>
    <scope>NUCLEOTIDE SEQUENCE [LARGE SCALE GENOMIC DNA]</scope>
    <source>
        <strain evidence="11">Z-0001</strain>
    </source>
</reference>
<dbReference type="CDD" id="cd00483">
    <property type="entry name" value="HPPK"/>
    <property type="match status" value="1"/>
</dbReference>
<evidence type="ECO:0000313" key="11">
    <source>
        <dbReference type="Proteomes" id="UP000037175"/>
    </source>
</evidence>
<comment type="pathway">
    <text evidence="2">Cofactor biosynthesis; tetrahydrofolate biosynthesis; 2-amino-4-hydroxy-6-hydroxymethyl-7,8-dihydropteridine diphosphate from 7,8-dihydroneopterin triphosphate: step 4/4.</text>
</comment>
<protein>
    <recommendedName>
        <fullName evidence="3">2-amino-4-hydroxy-6-hydroxymethyldihydropteridine diphosphokinase</fullName>
        <ecNumber evidence="3">2.7.6.3</ecNumber>
    </recommendedName>
</protein>
<dbReference type="Proteomes" id="UP000037175">
    <property type="component" value="Unassembled WGS sequence"/>
</dbReference>
<dbReference type="GO" id="GO:0046656">
    <property type="term" value="P:folic acid biosynthetic process"/>
    <property type="evidence" value="ECO:0007669"/>
    <property type="project" value="UniProtKB-KW"/>
</dbReference>
<keyword evidence="4" id="KW-0808">Transferase</keyword>
<dbReference type="GO" id="GO:0016301">
    <property type="term" value="F:kinase activity"/>
    <property type="evidence" value="ECO:0007669"/>
    <property type="project" value="UniProtKB-KW"/>
</dbReference>
<evidence type="ECO:0000259" key="9">
    <source>
        <dbReference type="PROSITE" id="PS00794"/>
    </source>
</evidence>
<name>A0A0L6VZX0_9FIRM</name>
<dbReference type="EMBL" id="LGTE01000020">
    <property type="protein sequence ID" value="KNZ68872.1"/>
    <property type="molecule type" value="Genomic_DNA"/>
</dbReference>
<dbReference type="AlphaFoldDB" id="A0A0L6VZX0"/>
<keyword evidence="8" id="KW-0289">Folate biosynthesis</keyword>
<dbReference type="InterPro" id="IPR035907">
    <property type="entry name" value="Hppk_sf"/>
</dbReference>
<dbReference type="GO" id="GO:0046654">
    <property type="term" value="P:tetrahydrofolate biosynthetic process"/>
    <property type="evidence" value="ECO:0007669"/>
    <property type="project" value="UniProtKB-UniPathway"/>
</dbReference>
<dbReference type="RefSeq" id="WP_013119128.1">
    <property type="nucleotide sequence ID" value="NZ_LGTE01000020.1"/>
</dbReference>